<dbReference type="Pfam" id="PF03698">
    <property type="entry name" value="UPF0180"/>
    <property type="match status" value="1"/>
</dbReference>
<sequence>MSKIAVEDSLSSVKQALQSSGYEVTSLNQADGASCVVISGLDQNVMGFADATTPASVINAHGLTDEEIVQEVGRTTGQNQSF</sequence>
<organism evidence="2 3">
    <name type="scientific">Paenibacillus chitinolyticus</name>
    <dbReference type="NCBI Taxonomy" id="79263"/>
    <lineage>
        <taxon>Bacteria</taxon>
        <taxon>Bacillati</taxon>
        <taxon>Bacillota</taxon>
        <taxon>Bacilli</taxon>
        <taxon>Bacillales</taxon>
        <taxon>Paenibacillaceae</taxon>
        <taxon>Paenibacillus</taxon>
    </lineage>
</organism>
<dbReference type="KEGG" id="pchi:PC41400_25340"/>
<dbReference type="InterPro" id="IPR005370">
    <property type="entry name" value="UPF0180"/>
</dbReference>
<reference evidence="2 3" key="1">
    <citation type="submission" date="2018-01" db="EMBL/GenBank/DDBJ databases">
        <title>The whole genome sequencing and assembly of Paenibacillus chitinolyticus KCCM 41400 strain.</title>
        <authorList>
            <person name="Kim J.-Y."/>
            <person name="Park M.-K."/>
            <person name="Lee Y.-J."/>
            <person name="Yi H."/>
            <person name="Bahn Y.-S."/>
            <person name="Kim J.F."/>
            <person name="Lee D.-W."/>
        </authorList>
    </citation>
    <scope>NUCLEOTIDE SEQUENCE [LARGE SCALE GENOMIC DNA]</scope>
    <source>
        <strain evidence="2 3">KCCM 41400</strain>
    </source>
</reference>
<evidence type="ECO:0000313" key="2">
    <source>
        <dbReference type="EMBL" id="QAV20828.1"/>
    </source>
</evidence>
<dbReference type="AlphaFoldDB" id="A0A410X2I4"/>
<accession>A0A410X2I4</accession>
<name>A0A410X2I4_9BACL</name>
<dbReference type="RefSeq" id="WP_042233393.1">
    <property type="nucleotide sequence ID" value="NZ_CP026520.1"/>
</dbReference>
<dbReference type="Proteomes" id="UP000288943">
    <property type="component" value="Chromosome"/>
</dbReference>
<keyword evidence="4" id="KW-1185">Reference proteome</keyword>
<dbReference type="EMBL" id="JAMDMJ010000042">
    <property type="protein sequence ID" value="MCY9599419.1"/>
    <property type="molecule type" value="Genomic_DNA"/>
</dbReference>
<evidence type="ECO:0000313" key="1">
    <source>
        <dbReference type="EMBL" id="MCY9599419.1"/>
    </source>
</evidence>
<protein>
    <submittedName>
        <fullName evidence="1">YkuS family protein</fullName>
    </submittedName>
</protein>
<dbReference type="OrthoDB" id="1708042at2"/>
<evidence type="ECO:0000313" key="4">
    <source>
        <dbReference type="Proteomes" id="UP001527202"/>
    </source>
</evidence>
<proteinExistence type="predicted"/>
<evidence type="ECO:0000313" key="3">
    <source>
        <dbReference type="Proteomes" id="UP000288943"/>
    </source>
</evidence>
<dbReference type="EMBL" id="CP026520">
    <property type="protein sequence ID" value="QAV20828.1"/>
    <property type="molecule type" value="Genomic_DNA"/>
</dbReference>
<dbReference type="GeneID" id="95378119"/>
<gene>
    <name evidence="1" type="ORF">M5X16_27115</name>
    <name evidence="2" type="ORF">PC41400_25340</name>
</gene>
<dbReference type="Proteomes" id="UP001527202">
    <property type="component" value="Unassembled WGS sequence"/>
</dbReference>
<reference evidence="1 4" key="2">
    <citation type="submission" date="2022-05" db="EMBL/GenBank/DDBJ databases">
        <title>Genome Sequencing of Bee-Associated Microbes.</title>
        <authorList>
            <person name="Dunlap C."/>
        </authorList>
    </citation>
    <scope>NUCLEOTIDE SEQUENCE [LARGE SCALE GENOMIC DNA]</scope>
    <source>
        <strain evidence="1 4">NRRL B-23120</strain>
    </source>
</reference>